<accession>A0AA97HYZ1</accession>
<keyword evidence="1" id="KW-0812">Transmembrane</keyword>
<evidence type="ECO:0000313" key="2">
    <source>
        <dbReference type="EMBL" id="WOE74029.1"/>
    </source>
</evidence>
<reference evidence="2 3" key="1">
    <citation type="submission" date="2023-10" db="EMBL/GenBank/DDBJ databases">
        <title>Complete genome sequence of a Sphingomonadaceae bacterium.</title>
        <authorList>
            <person name="Yan C."/>
        </authorList>
    </citation>
    <scope>NUCLEOTIDE SEQUENCE [LARGE SCALE GENOMIC DNA]</scope>
    <source>
        <strain evidence="2 3">SCSIO 66989</strain>
    </source>
</reference>
<keyword evidence="3" id="KW-1185">Reference proteome</keyword>
<dbReference type="EMBL" id="CP136594">
    <property type="protein sequence ID" value="WOE74029.1"/>
    <property type="molecule type" value="Genomic_DNA"/>
</dbReference>
<evidence type="ECO:0000256" key="1">
    <source>
        <dbReference type="SAM" id="Phobius"/>
    </source>
</evidence>
<name>A0AA97HYZ1_9SPHN</name>
<feature type="transmembrane region" description="Helical" evidence="1">
    <location>
        <begin position="38"/>
        <end position="57"/>
    </location>
</feature>
<feature type="transmembrane region" description="Helical" evidence="1">
    <location>
        <begin position="6"/>
        <end position="26"/>
    </location>
</feature>
<dbReference type="Proteomes" id="UP001302429">
    <property type="component" value="Chromosome"/>
</dbReference>
<gene>
    <name evidence="2" type="ORF">RB602_09160</name>
</gene>
<keyword evidence="1" id="KW-1133">Transmembrane helix</keyword>
<organism evidence="2 3">
    <name type="scientific">Alterisphingorhabdus coralli</name>
    <dbReference type="NCBI Taxonomy" id="3071408"/>
    <lineage>
        <taxon>Bacteria</taxon>
        <taxon>Pseudomonadati</taxon>
        <taxon>Pseudomonadota</taxon>
        <taxon>Alphaproteobacteria</taxon>
        <taxon>Sphingomonadales</taxon>
        <taxon>Sphingomonadaceae</taxon>
        <taxon>Alterisphingorhabdus (ex Yan et al. 2024)</taxon>
    </lineage>
</organism>
<dbReference type="RefSeq" id="WP_317080261.1">
    <property type="nucleotide sequence ID" value="NZ_CP136594.1"/>
</dbReference>
<sequence length="91" mass="9943">MSEWDNISLVHSIGALVLVGSALLAYRLPLGKALRMAAIWVLIFGAAFLAVSFFQSYSAEDAAPPSNDEDSVGPWVHETTRHRLLSVRDNC</sequence>
<protein>
    <submittedName>
        <fullName evidence="2">Uncharacterized protein</fullName>
    </submittedName>
</protein>
<dbReference type="AlphaFoldDB" id="A0AA97HYZ1"/>
<evidence type="ECO:0000313" key="3">
    <source>
        <dbReference type="Proteomes" id="UP001302429"/>
    </source>
</evidence>
<proteinExistence type="predicted"/>
<keyword evidence="1" id="KW-0472">Membrane</keyword>
<dbReference type="KEGG" id="acoa:RB602_09160"/>